<reference evidence="1" key="2">
    <citation type="submission" date="2013-10" db="EMBL/GenBank/DDBJ databases">
        <authorList>
            <person name="Aslett M."/>
        </authorList>
    </citation>
    <scope>NUCLEOTIDE SEQUENCE [LARGE SCALE GENOMIC DNA]</scope>
    <source>
        <strain evidence="1">Houghton</strain>
    </source>
</reference>
<dbReference type="Proteomes" id="UP000030744">
    <property type="component" value="Unassembled WGS sequence"/>
</dbReference>
<name>U6K9J6_9EIME</name>
<proteinExistence type="predicted"/>
<organism evidence="1 2">
    <name type="scientific">Eimeria mitis</name>
    <dbReference type="NCBI Taxonomy" id="44415"/>
    <lineage>
        <taxon>Eukaryota</taxon>
        <taxon>Sar</taxon>
        <taxon>Alveolata</taxon>
        <taxon>Apicomplexa</taxon>
        <taxon>Conoidasida</taxon>
        <taxon>Coccidia</taxon>
        <taxon>Eucoccidiorida</taxon>
        <taxon>Eimeriorina</taxon>
        <taxon>Eimeriidae</taxon>
        <taxon>Eimeria</taxon>
    </lineage>
</organism>
<reference evidence="1" key="1">
    <citation type="submission" date="2013-10" db="EMBL/GenBank/DDBJ databases">
        <title>Genomic analysis of the causative agents of coccidiosis in chickens.</title>
        <authorList>
            <person name="Reid A.J."/>
            <person name="Blake D."/>
            <person name="Billington K."/>
            <person name="Browne H."/>
            <person name="Dunn M."/>
            <person name="Hung S."/>
            <person name="Kawahara F."/>
            <person name="Miranda-Saavedra D."/>
            <person name="Mourier T."/>
            <person name="Nagra H."/>
            <person name="Otto T.D."/>
            <person name="Rawlings N."/>
            <person name="Sanchez A."/>
            <person name="Sanders M."/>
            <person name="Subramaniam C."/>
            <person name="Tay Y."/>
            <person name="Dear P."/>
            <person name="Doerig C."/>
            <person name="Gruber A."/>
            <person name="Parkinson J."/>
            <person name="Shirley M."/>
            <person name="Wan K.L."/>
            <person name="Berriman M."/>
            <person name="Tomley F."/>
            <person name="Pain A."/>
        </authorList>
    </citation>
    <scope>NUCLEOTIDE SEQUENCE [LARGE SCALE GENOMIC DNA]</scope>
    <source>
        <strain evidence="1">Houghton</strain>
    </source>
</reference>
<dbReference type="AlphaFoldDB" id="U6K9J6"/>
<dbReference type="RefSeq" id="XP_013357192.1">
    <property type="nucleotide sequence ID" value="XM_013501738.1"/>
</dbReference>
<accession>U6K9J6</accession>
<gene>
    <name evidence="1" type="ORF">EMH_0021310</name>
</gene>
<dbReference type="VEuPathDB" id="ToxoDB:EMH_0021310"/>
<evidence type="ECO:0000313" key="2">
    <source>
        <dbReference type="Proteomes" id="UP000030744"/>
    </source>
</evidence>
<sequence length="225" mass="24784">MPAGKVFQLRVAAQSVLEQCGGRCHVAHHLQGSSLGKGQQSNGGLQHHKREAKGDPSCLVWFVAQPADASPQCVWAKHEDNIVYFMVPDSGTCTNITNMILNRDPHSRPSTSKADEPDVSFIVRFPLSPTYPNGFLSHAGVLPVARGGRRQVQDVMEAIVPVRMSERKSRMFDASCMQAYGEEGIKTESVHKAYFVIVMDSRIGVPAPWSSTAFPFVRRIEVFSC</sequence>
<dbReference type="EMBL" id="HG686865">
    <property type="protein sequence ID" value="CDJ34629.1"/>
    <property type="molecule type" value="Genomic_DNA"/>
</dbReference>
<evidence type="ECO:0000313" key="1">
    <source>
        <dbReference type="EMBL" id="CDJ34629.1"/>
    </source>
</evidence>
<keyword evidence="2" id="KW-1185">Reference proteome</keyword>
<protein>
    <submittedName>
        <fullName evidence="1">Uncharacterized protein</fullName>
    </submittedName>
</protein>
<dbReference type="GeneID" id="25377022"/>